<protein>
    <recommendedName>
        <fullName evidence="1">YhcG N-terminal domain-containing protein</fullName>
    </recommendedName>
</protein>
<evidence type="ECO:0000313" key="2">
    <source>
        <dbReference type="EMBL" id="BBM87149.1"/>
    </source>
</evidence>
<keyword evidence="3" id="KW-1185">Reference proteome</keyword>
<dbReference type="Proteomes" id="UP000326354">
    <property type="component" value="Chromosome"/>
</dbReference>
<reference evidence="2 3" key="1">
    <citation type="submission" date="2019-08" db="EMBL/GenBank/DDBJ databases">
        <title>Complete genome sequence of Candidatus Uab amorphum.</title>
        <authorList>
            <person name="Shiratori T."/>
            <person name="Suzuki S."/>
            <person name="Kakizawa Y."/>
            <person name="Ishida K."/>
        </authorList>
    </citation>
    <scope>NUCLEOTIDE SEQUENCE [LARGE SCALE GENOMIC DNA]</scope>
    <source>
        <strain evidence="2 3">SRT547</strain>
    </source>
</reference>
<organism evidence="2 3">
    <name type="scientific">Uabimicrobium amorphum</name>
    <dbReference type="NCBI Taxonomy" id="2596890"/>
    <lineage>
        <taxon>Bacteria</taxon>
        <taxon>Pseudomonadati</taxon>
        <taxon>Planctomycetota</taxon>
        <taxon>Candidatus Uabimicrobiia</taxon>
        <taxon>Candidatus Uabimicrobiales</taxon>
        <taxon>Candidatus Uabimicrobiaceae</taxon>
        <taxon>Candidatus Uabimicrobium</taxon>
    </lineage>
</organism>
<name>A0A5S9IS85_UABAM</name>
<proteinExistence type="predicted"/>
<dbReference type="OrthoDB" id="9801263at2"/>
<dbReference type="EMBL" id="AP019860">
    <property type="protein sequence ID" value="BBM87149.1"/>
    <property type="molecule type" value="Genomic_DNA"/>
</dbReference>
<feature type="domain" description="YhcG N-terminal" evidence="1">
    <location>
        <begin position="2"/>
        <end position="57"/>
    </location>
</feature>
<sequence length="163" mass="18760">MGQLVVKKLSKDLQKNLPGVKGFSTHNLWRMKKFYSLYLGNNELEKLVIRVSPEKIRLLNLELILSEEYGVSYAHAFNLVGCFIYEILLDDSLTLEITGKIFTEIIESFPTAEDKKALAEKIINTCIRSFNQRKIILPLNIINRKINYLSILAKSFHSDIEIV</sequence>
<evidence type="ECO:0000259" key="1">
    <source>
        <dbReference type="Pfam" id="PF17761"/>
    </source>
</evidence>
<dbReference type="Pfam" id="PF17761">
    <property type="entry name" value="DUF1016_N"/>
    <property type="match status" value="1"/>
</dbReference>
<dbReference type="KEGG" id="uam:UABAM_05552"/>
<evidence type="ECO:0000313" key="3">
    <source>
        <dbReference type="Proteomes" id="UP000326354"/>
    </source>
</evidence>
<dbReference type="AlphaFoldDB" id="A0A5S9IS85"/>
<accession>A0A5S9IS85</accession>
<dbReference type="InterPro" id="IPR041527">
    <property type="entry name" value="YhcG_N"/>
</dbReference>
<gene>
    <name evidence="2" type="ORF">UABAM_05552</name>
</gene>